<reference evidence="8 9" key="1">
    <citation type="submission" date="2024-03" db="EMBL/GenBank/DDBJ databases">
        <title>Adaptation during the transition from Ophiocordyceps entomopathogen to insect associate is accompanied by gene loss and intensified selection.</title>
        <authorList>
            <person name="Ward C.M."/>
            <person name="Onetto C.A."/>
            <person name="Borneman A.R."/>
        </authorList>
    </citation>
    <scope>NUCLEOTIDE SEQUENCE [LARGE SCALE GENOMIC DNA]</scope>
    <source>
        <strain evidence="8">AWRI1</strain>
        <tissue evidence="8">Single Adult Female</tissue>
    </source>
</reference>
<feature type="domain" description="NF-X1-type" evidence="7">
    <location>
        <begin position="1522"/>
        <end position="1545"/>
    </location>
</feature>
<feature type="region of interest" description="Disordered" evidence="6">
    <location>
        <begin position="66"/>
        <end position="134"/>
    </location>
</feature>
<feature type="domain" description="NF-X1-type" evidence="7">
    <location>
        <begin position="1412"/>
        <end position="1438"/>
    </location>
</feature>
<dbReference type="InterPro" id="IPR045055">
    <property type="entry name" value="DNA2/NAM7-like"/>
</dbReference>
<dbReference type="InterPro" id="IPR041677">
    <property type="entry name" value="DNA2/NAM7_AAA_11"/>
</dbReference>
<proteinExistence type="predicted"/>
<dbReference type="PANTHER" id="PTHR10887:SF341">
    <property type="entry name" value="NFX1-TYPE ZINC FINGER-CONTAINING PROTEIN 1"/>
    <property type="match status" value="1"/>
</dbReference>
<name>A0AAN9T6X8_9HEMI</name>
<dbReference type="GO" id="GO:0004386">
    <property type="term" value="F:helicase activity"/>
    <property type="evidence" value="ECO:0007669"/>
    <property type="project" value="InterPro"/>
</dbReference>
<feature type="domain" description="NF-X1-type" evidence="7">
    <location>
        <begin position="1662"/>
        <end position="1681"/>
    </location>
</feature>
<feature type="compositionally biased region" description="Polar residues" evidence="6">
    <location>
        <begin position="1"/>
        <end position="10"/>
    </location>
</feature>
<dbReference type="CDD" id="cd18808">
    <property type="entry name" value="SF1_C_Upf1"/>
    <property type="match status" value="1"/>
</dbReference>
<evidence type="ECO:0000313" key="9">
    <source>
        <dbReference type="Proteomes" id="UP001367676"/>
    </source>
</evidence>
<feature type="region of interest" description="Disordered" evidence="6">
    <location>
        <begin position="1"/>
        <end position="38"/>
    </location>
</feature>
<dbReference type="InterPro" id="IPR027417">
    <property type="entry name" value="P-loop_NTPase"/>
</dbReference>
<feature type="compositionally biased region" description="Basic and acidic residues" evidence="6">
    <location>
        <begin position="66"/>
        <end position="76"/>
    </location>
</feature>
<dbReference type="PANTHER" id="PTHR10887">
    <property type="entry name" value="DNA2/NAM7 HELICASE FAMILY"/>
    <property type="match status" value="1"/>
</dbReference>
<feature type="domain" description="NF-X1-type" evidence="7">
    <location>
        <begin position="1467"/>
        <end position="1486"/>
    </location>
</feature>
<dbReference type="Proteomes" id="UP001367676">
    <property type="component" value="Unassembled WGS sequence"/>
</dbReference>
<feature type="domain" description="NF-X1-type" evidence="7">
    <location>
        <begin position="1495"/>
        <end position="1518"/>
    </location>
</feature>
<keyword evidence="1" id="KW-0479">Metal-binding</keyword>
<dbReference type="GO" id="GO:0008270">
    <property type="term" value="F:zinc ion binding"/>
    <property type="evidence" value="ECO:0007669"/>
    <property type="project" value="UniProtKB-KW"/>
</dbReference>
<dbReference type="InterPro" id="IPR047187">
    <property type="entry name" value="SF1_C_Upf1"/>
</dbReference>
<comment type="caution">
    <text evidence="8">The sequence shown here is derived from an EMBL/GenBank/DDBJ whole genome shotgun (WGS) entry which is preliminary data.</text>
</comment>
<keyword evidence="5" id="KW-0175">Coiled coil</keyword>
<dbReference type="InterPro" id="IPR000967">
    <property type="entry name" value="Znf_NFX1"/>
</dbReference>
<evidence type="ECO:0000259" key="7">
    <source>
        <dbReference type="SMART" id="SM00438"/>
    </source>
</evidence>
<evidence type="ECO:0000256" key="4">
    <source>
        <dbReference type="ARBA" id="ARBA00022833"/>
    </source>
</evidence>
<dbReference type="GO" id="GO:0031380">
    <property type="term" value="C:nuclear RNA-directed RNA polymerase complex"/>
    <property type="evidence" value="ECO:0007669"/>
    <property type="project" value="TreeGrafter"/>
</dbReference>
<dbReference type="Pfam" id="PF13087">
    <property type="entry name" value="AAA_12"/>
    <property type="match status" value="1"/>
</dbReference>
<sequence>MSGESISSDFFSAVSEDLASSDESTNTEPHRPLANGKCDEHRVENLGPQFHHSLWRFQTECSREEKPLTNWRDRSQPRVTPSAFSTWRGGARSGDESKGTFQSNNAFVKRKSDARKDNHDPFGGLRRRKIGDSLSPASNGSALLALSENTRKVFGDSRKKFGSNSSITSNCSTSSVYQESRKTFDDSKKKKFGSGWSVASESSSAVSSCGKRSNAFRTGRRFEPTCQRVAVSPELSLKYLEILSQKEIHEIVLEVTVAESPFEKYLEKSPLESDWLILILGIVAKVCASDYEGNRRDLLYKLCKSPFFNTLSVYLGDMGTELNPETVEKLLTCMPDLCEFYSSLLDAWPMLVVEKNLKKLIEKTKVAVRNIPLYLDVPVDEDIINKLEIFTDIFDECKKMLEEKQQVEKRKRSKVERMANCSPPDNFRHLSLYPTPEDLFRTQRGFVRPNIIKGPYQSVEHYLDVHFRLLREDFIDSVRSGIQKYLASKTEPLRRFKFDNVRIYPDTRIVDWTRNKSGGLEVGVRLNFDPRRRFAWDCDWAHNKRFMHGSLLLLTTDDFNTFICATVLERDLLSLKCGNVLAALVEETPDFHQIFAKPFTMAESEVFFEPYFLILQTLKMLDTRSFPMQQYIVKGRSETTYPSYPPKDHHVNFYSYSFKHNVFVGSYGYYYDDDSDYYDEEICDSIFWSQGRLVSNDDTSFSFSDELDMYQMEAFKAGKERNLCVIQGPPGTGKTFLGLRLVESILSECRSNDYHLPILVVCLTNHALDQFLERILAFTDKIVRVGGQSRNERLTDLNLRTLRSILFRIHRRRDRDFESITSIIQKEMAILIANIENTQRMKKYVETPAGILSSTFLKQVVDPNFLSVVENDEILLQWLLEDNEYETLLENDFVDIGHLYENMINEEHEPAVVVRKREKTIFDLEFAYMNKGVRSHSITLNELEFAYMNKGVRSHSITLNELEEKLQNANEEYNFLLQTSEDSFFEQGYDSSLIHFEKTYCKNRVKLLTQQYYKLKANLEKFDEKPETKILAMSHQDPKNLPSKLRWRIYHSWLSDLKKQLSLEVSKLEMYHDVKKIQFKEYRMFEELHIMKQADIVGMTTTGAARQNKLLSLLKPAIVIVEEAAEVLEAHIVASLTQSCRHLILIGDHKQLRPSAAVHELCTHYHIDVSLFERMINNGMHCPMLKVQHRMRPEISGLISSLIYPDLEDHESVTHLDPVKGVVKNMFFLEHNFPETLTGDETSKENIHEAEYVVKLAKYFVQQGYNPDQITLLTFYAGQMCRIRTLINYNAVNVKCTVVDNYQGEENNIIILSLVRSNDDGNIGFLSIENRVCVALSRAKNGFFMIGNMDCLAKNKLWQRLRNVLKQNDAIGKEFPLRCDRHDKITLVSKASDFGLVSNGGCGAVCNLEMECGHICPKMCHAVLDTHVSDDCEEPCKRLCAFNHECEKLCKEDCSECDSLVVKLLPCEHFARVPCHISEDQYLCTELVEDVLLLCDHVIKRMCHQKPEDVKCTKPCRKRLNCGHTCTLLCHERVDPNHTQFQCKEQCGKYYEGCKKAHLCEKFCYEACDSCPFKEGVTLSCGHALTLPCSTDLSSVKCPHSCLKICPQCNLSSMKPCGESVHPCSNRVRKVIPTCGHEIDINCSDEPSQQLCKQKCQLTAPCGHKCQLMCGEECDSKGCKEWVASKATRPVCGHENVYVLCRETNTGALKTPQSFLPNCQEPCDTILECGHVCSGTCGQCLQGRLHQVCQKWCGRTFICGHRCKFSCQKLCPPCNEPCSFRCPHSNCNEKCGIPCSTCKKPCEWKCKHTKCNRKCGDICNRQPCTKPCELKLSCGHDCIGFCGEPCPQQCRFCNPEITNVIFGYENLPDARFVLMVDCNHTIESKALDQYFSATFKDGEIMLKGCPLCGMPITKTLRLMNFVKRMYQQIAEMKTKTFEDLRSFDLKKMLSQNWYQINYRGSKIPLFSDFVEFCSEYIPVRSQKRIIFSPELLSNFIYFFQACQVLISRVQEFGTKPMDNEFFRDHVLLYVDQFISQLQTNFNVNRQLMLDFNLELRRYHLMADYQCIDTYLLKRAVSKDEKMREICAEIEETLFGFTKFTDDEENKIKSLFEKLRTHQMISSRSSWPEKKLAMKELPKIFDDLKAGSWFQCLNGHYYCIDAMGNQKESTVDCPECVKKGILVTKESGRRRRKRGRR</sequence>
<organism evidence="8 9">
    <name type="scientific">Parthenolecanium corni</name>
    <dbReference type="NCBI Taxonomy" id="536013"/>
    <lineage>
        <taxon>Eukaryota</taxon>
        <taxon>Metazoa</taxon>
        <taxon>Ecdysozoa</taxon>
        <taxon>Arthropoda</taxon>
        <taxon>Hexapoda</taxon>
        <taxon>Insecta</taxon>
        <taxon>Pterygota</taxon>
        <taxon>Neoptera</taxon>
        <taxon>Paraneoptera</taxon>
        <taxon>Hemiptera</taxon>
        <taxon>Sternorrhyncha</taxon>
        <taxon>Coccoidea</taxon>
        <taxon>Coccidae</taxon>
        <taxon>Parthenolecanium</taxon>
    </lineage>
</organism>
<gene>
    <name evidence="8" type="ORF">V9T40_011946</name>
</gene>
<evidence type="ECO:0000313" key="8">
    <source>
        <dbReference type="EMBL" id="KAK7575660.1"/>
    </source>
</evidence>
<accession>A0AAN9T6X8</accession>
<keyword evidence="4" id="KW-0862">Zinc</keyword>
<evidence type="ECO:0000256" key="5">
    <source>
        <dbReference type="SAM" id="Coils"/>
    </source>
</evidence>
<feature type="coiled-coil region" evidence="5">
    <location>
        <begin position="952"/>
        <end position="979"/>
    </location>
</feature>
<feature type="compositionally biased region" description="Basic and acidic residues" evidence="6">
    <location>
        <begin position="110"/>
        <end position="120"/>
    </location>
</feature>
<dbReference type="InterPro" id="IPR041679">
    <property type="entry name" value="DNA2/NAM7-like_C"/>
</dbReference>
<dbReference type="Pfam" id="PF25396">
    <property type="entry name" value="ZNFX1"/>
    <property type="match status" value="1"/>
</dbReference>
<dbReference type="FunFam" id="3.40.50.300:FF:000742">
    <property type="entry name" value="NFX1-type zinc finger-containing protein 1"/>
    <property type="match status" value="1"/>
</dbReference>
<evidence type="ECO:0000256" key="3">
    <source>
        <dbReference type="ARBA" id="ARBA00022771"/>
    </source>
</evidence>
<keyword evidence="9" id="KW-1185">Reference proteome</keyword>
<keyword evidence="3" id="KW-0863">Zinc-finger</keyword>
<dbReference type="GO" id="GO:0031048">
    <property type="term" value="P:regulatory ncRNA-mediated heterochromatin formation"/>
    <property type="evidence" value="ECO:0007669"/>
    <property type="project" value="TreeGrafter"/>
</dbReference>
<dbReference type="EMBL" id="JBBCAQ010000036">
    <property type="protein sequence ID" value="KAK7575660.1"/>
    <property type="molecule type" value="Genomic_DNA"/>
</dbReference>
<keyword evidence="2" id="KW-0677">Repeat</keyword>
<evidence type="ECO:0000256" key="1">
    <source>
        <dbReference type="ARBA" id="ARBA00022723"/>
    </source>
</evidence>
<dbReference type="Gene3D" id="3.40.50.300">
    <property type="entry name" value="P-loop containing nucleotide triphosphate hydrolases"/>
    <property type="match status" value="3"/>
</dbReference>
<evidence type="ECO:0000256" key="2">
    <source>
        <dbReference type="ARBA" id="ARBA00022737"/>
    </source>
</evidence>
<feature type="domain" description="NF-X1-type" evidence="7">
    <location>
        <begin position="1759"/>
        <end position="1776"/>
    </location>
</feature>
<dbReference type="CDD" id="cd06008">
    <property type="entry name" value="NF-X1-zinc-finger"/>
    <property type="match status" value="1"/>
</dbReference>
<dbReference type="SUPFAM" id="SSF52540">
    <property type="entry name" value="P-loop containing nucleoside triphosphate hydrolases"/>
    <property type="match status" value="1"/>
</dbReference>
<dbReference type="InterPro" id="IPR057373">
    <property type="entry name" value="ZNFX1"/>
</dbReference>
<dbReference type="Pfam" id="PF13086">
    <property type="entry name" value="AAA_11"/>
    <property type="match status" value="1"/>
</dbReference>
<evidence type="ECO:0000256" key="6">
    <source>
        <dbReference type="SAM" id="MobiDB-lite"/>
    </source>
</evidence>
<dbReference type="SMART" id="SM00438">
    <property type="entry name" value="ZnF_NFX"/>
    <property type="match status" value="6"/>
</dbReference>
<protein>
    <recommendedName>
        <fullName evidence="7">NF-X1-type domain-containing protein</fullName>
    </recommendedName>
</protein>